<keyword evidence="6" id="KW-0698">rRNA processing</keyword>
<dbReference type="Pfam" id="PF01189">
    <property type="entry name" value="Methyltr_RsmB-F"/>
    <property type="match status" value="1"/>
</dbReference>
<evidence type="ECO:0000256" key="8">
    <source>
        <dbReference type="ARBA" id="ARBA00022679"/>
    </source>
</evidence>
<dbReference type="EMBL" id="FXWV01000015">
    <property type="protein sequence ID" value="SMR77595.1"/>
    <property type="molecule type" value="Genomic_DNA"/>
</dbReference>
<dbReference type="Gene3D" id="3.40.50.150">
    <property type="entry name" value="Vaccinia Virus protein VP39"/>
    <property type="match status" value="1"/>
</dbReference>
<dbReference type="NCBIfam" id="NF008149">
    <property type="entry name" value="PRK10901.1"/>
    <property type="match status" value="1"/>
</dbReference>
<dbReference type="InterPro" id="IPR029063">
    <property type="entry name" value="SAM-dependent_MTases_sf"/>
</dbReference>
<dbReference type="GO" id="GO:0008168">
    <property type="term" value="F:methyltransferase activity"/>
    <property type="evidence" value="ECO:0007669"/>
    <property type="project" value="UniProtKB-KW"/>
</dbReference>
<feature type="binding site" evidence="14">
    <location>
        <position position="279"/>
    </location>
    <ligand>
        <name>S-adenosyl-L-methionine</name>
        <dbReference type="ChEBI" id="CHEBI:59789"/>
    </ligand>
</feature>
<dbReference type="NCBIfam" id="TIGR00563">
    <property type="entry name" value="rsmB"/>
    <property type="match status" value="1"/>
</dbReference>
<keyword evidence="17" id="KW-1185">Reference proteome</keyword>
<evidence type="ECO:0000256" key="13">
    <source>
        <dbReference type="ARBA" id="ARBA00047283"/>
    </source>
</evidence>
<dbReference type="InterPro" id="IPR001678">
    <property type="entry name" value="MeTrfase_RsmB-F_NOP2_dom"/>
</dbReference>
<dbReference type="InterPro" id="IPR054728">
    <property type="entry name" value="RsmB-like_ferredoxin"/>
</dbReference>
<proteinExistence type="inferred from homology"/>
<evidence type="ECO:0000256" key="1">
    <source>
        <dbReference type="ARBA" id="ARBA00002724"/>
    </source>
</evidence>
<keyword evidence="7 14" id="KW-0489">Methyltransferase</keyword>
<dbReference type="Pfam" id="PF01029">
    <property type="entry name" value="NusB"/>
    <property type="match status" value="1"/>
</dbReference>
<dbReference type="SUPFAM" id="SSF48013">
    <property type="entry name" value="NusB-like"/>
    <property type="match status" value="1"/>
</dbReference>
<feature type="binding site" evidence="14">
    <location>
        <begin position="255"/>
        <end position="261"/>
    </location>
    <ligand>
        <name>S-adenosyl-L-methionine</name>
        <dbReference type="ChEBI" id="CHEBI:59789"/>
    </ligand>
</feature>
<evidence type="ECO:0000256" key="2">
    <source>
        <dbReference type="ARBA" id="ARBA00004496"/>
    </source>
</evidence>
<gene>
    <name evidence="16" type="ORF">SAMN04487964_1159</name>
</gene>
<feature type="binding site" evidence="14">
    <location>
        <position position="307"/>
    </location>
    <ligand>
        <name>S-adenosyl-L-methionine</name>
        <dbReference type="ChEBI" id="CHEBI:59789"/>
    </ligand>
</feature>
<dbReference type="Gene3D" id="1.10.287.730">
    <property type="entry name" value="Helix hairpin bin"/>
    <property type="match status" value="1"/>
</dbReference>
<reference evidence="16 17" key="1">
    <citation type="submission" date="2017-05" db="EMBL/GenBank/DDBJ databases">
        <authorList>
            <person name="Varghese N."/>
            <person name="Submissions S."/>
        </authorList>
    </citation>
    <scope>NUCLEOTIDE SEQUENCE [LARGE SCALE GENOMIC DNA]</scope>
    <source>
        <strain evidence="16 17">CGMCC 1.7287</strain>
    </source>
</reference>
<comment type="function">
    <text evidence="1">Specifically methylates the cytosine at position 967 (m5C967) of 16S rRNA.</text>
</comment>
<dbReference type="GO" id="GO:0032259">
    <property type="term" value="P:methylation"/>
    <property type="evidence" value="ECO:0007669"/>
    <property type="project" value="UniProtKB-KW"/>
</dbReference>
<feature type="domain" description="SAM-dependent MTase RsmB/NOP-type" evidence="15">
    <location>
        <begin position="165"/>
        <end position="436"/>
    </location>
</feature>
<keyword evidence="8 14" id="KW-0808">Transferase</keyword>
<accession>A0ABY1S3B6</accession>
<evidence type="ECO:0000256" key="3">
    <source>
        <dbReference type="ARBA" id="ARBA00007494"/>
    </source>
</evidence>
<dbReference type="InterPro" id="IPR018314">
    <property type="entry name" value="RsmB/NOL1/NOP2-like_CS"/>
</dbReference>
<evidence type="ECO:0000256" key="6">
    <source>
        <dbReference type="ARBA" id="ARBA00022552"/>
    </source>
</evidence>
<dbReference type="InterPro" id="IPR006027">
    <property type="entry name" value="NusB_RsmB_TIM44"/>
</dbReference>
<dbReference type="Pfam" id="PF22458">
    <property type="entry name" value="RsmF-B_ferredox"/>
    <property type="match status" value="1"/>
</dbReference>
<protein>
    <recommendedName>
        <fullName evidence="4">16S rRNA (cytosine(967)-C(5))-methyltransferase</fullName>
        <ecNumber evidence="4">2.1.1.176</ecNumber>
    </recommendedName>
    <alternativeName>
        <fullName evidence="11">16S rRNA m5C967 methyltransferase</fullName>
    </alternativeName>
    <alternativeName>
        <fullName evidence="12">rRNA (cytosine-C(5)-)-methyltransferase RsmB</fullName>
    </alternativeName>
</protein>
<evidence type="ECO:0000256" key="11">
    <source>
        <dbReference type="ARBA" id="ARBA00030399"/>
    </source>
</evidence>
<evidence type="ECO:0000256" key="10">
    <source>
        <dbReference type="ARBA" id="ARBA00022884"/>
    </source>
</evidence>
<evidence type="ECO:0000259" key="15">
    <source>
        <dbReference type="PROSITE" id="PS51686"/>
    </source>
</evidence>
<organism evidence="16 17">
    <name type="scientific">Marinobacterium sediminicola</name>
    <dbReference type="NCBI Taxonomy" id="518898"/>
    <lineage>
        <taxon>Bacteria</taxon>
        <taxon>Pseudomonadati</taxon>
        <taxon>Pseudomonadota</taxon>
        <taxon>Gammaproteobacteria</taxon>
        <taxon>Oceanospirillales</taxon>
        <taxon>Oceanospirillaceae</taxon>
        <taxon>Marinobacterium</taxon>
    </lineage>
</organism>
<dbReference type="Gene3D" id="1.10.940.10">
    <property type="entry name" value="NusB-like"/>
    <property type="match status" value="1"/>
</dbReference>
<dbReference type="PROSITE" id="PS01153">
    <property type="entry name" value="NOL1_NOP2_SUN"/>
    <property type="match status" value="1"/>
</dbReference>
<keyword evidence="9 14" id="KW-0949">S-adenosyl-L-methionine</keyword>
<evidence type="ECO:0000256" key="4">
    <source>
        <dbReference type="ARBA" id="ARBA00012140"/>
    </source>
</evidence>
<dbReference type="SUPFAM" id="SSF53335">
    <property type="entry name" value="S-adenosyl-L-methionine-dependent methyltransferases"/>
    <property type="match status" value="1"/>
</dbReference>
<comment type="caution">
    <text evidence="16">The sequence shown here is derived from an EMBL/GenBank/DDBJ whole genome shotgun (WGS) entry which is preliminary data.</text>
</comment>
<dbReference type="PROSITE" id="PS51686">
    <property type="entry name" value="SAM_MT_RSMB_NOP"/>
    <property type="match status" value="1"/>
</dbReference>
<keyword evidence="5" id="KW-0963">Cytoplasm</keyword>
<dbReference type="Proteomes" id="UP001159257">
    <property type="component" value="Unassembled WGS sequence"/>
</dbReference>
<dbReference type="EC" id="2.1.1.176" evidence="4"/>
<comment type="catalytic activity">
    <reaction evidence="13">
        <text>cytidine(967) in 16S rRNA + S-adenosyl-L-methionine = 5-methylcytidine(967) in 16S rRNA + S-adenosyl-L-homocysteine + H(+)</text>
        <dbReference type="Rhea" id="RHEA:42748"/>
        <dbReference type="Rhea" id="RHEA-COMP:10219"/>
        <dbReference type="Rhea" id="RHEA-COMP:10220"/>
        <dbReference type="ChEBI" id="CHEBI:15378"/>
        <dbReference type="ChEBI" id="CHEBI:57856"/>
        <dbReference type="ChEBI" id="CHEBI:59789"/>
        <dbReference type="ChEBI" id="CHEBI:74483"/>
        <dbReference type="ChEBI" id="CHEBI:82748"/>
        <dbReference type="EC" id="2.1.1.176"/>
    </reaction>
</comment>
<keyword evidence="10 14" id="KW-0694">RNA-binding</keyword>
<comment type="subcellular location">
    <subcellularLocation>
        <location evidence="2">Cytoplasm</location>
    </subcellularLocation>
</comment>
<evidence type="ECO:0000256" key="5">
    <source>
        <dbReference type="ARBA" id="ARBA00022490"/>
    </source>
</evidence>
<evidence type="ECO:0000256" key="9">
    <source>
        <dbReference type="ARBA" id="ARBA00022691"/>
    </source>
</evidence>
<dbReference type="Gene3D" id="3.30.70.1170">
    <property type="entry name" value="Sun protein, domain 3"/>
    <property type="match status" value="1"/>
</dbReference>
<evidence type="ECO:0000313" key="16">
    <source>
        <dbReference type="EMBL" id="SMR77595.1"/>
    </source>
</evidence>
<dbReference type="PRINTS" id="PR02008">
    <property type="entry name" value="RCMTFAMILY"/>
</dbReference>
<feature type="active site" description="Nucleophile" evidence="14">
    <location>
        <position position="378"/>
    </location>
</feature>
<evidence type="ECO:0000256" key="14">
    <source>
        <dbReference type="PROSITE-ProRule" id="PRU01023"/>
    </source>
</evidence>
<evidence type="ECO:0000256" key="7">
    <source>
        <dbReference type="ARBA" id="ARBA00022603"/>
    </source>
</evidence>
<dbReference type="NCBIfam" id="NF011494">
    <property type="entry name" value="PRK14902.1"/>
    <property type="match status" value="1"/>
</dbReference>
<feature type="binding site" evidence="14">
    <location>
        <position position="325"/>
    </location>
    <ligand>
        <name>S-adenosyl-L-methionine</name>
        <dbReference type="ChEBI" id="CHEBI:59789"/>
    </ligand>
</feature>
<sequence length="442" mass="49526">MAEVINIRAMAAGVLAPLLRQHGSLSTHLPDALAHCPPQDRALMQQLCYGTMREMFRLQSLAAKLLKKPFKAQDMDLQALLLIGLWQLRSSRIPAHAALHETVEATHVLNKPWAKKLFNAILRRYQREHSALESQLGNDPCFTWNHPQWFIDKISHNWPEHWREILAANDQQAPLTLRANARQLTREQALANLRAESINATPCQYSKAGLTLEEPMDVSAIPGFTQGQLSVQDEAAQLAAELLAASPGERVLDACAAPGGKLCHLLEECSGLQEVIAVELEPARAQRILDNLQRLGLELECRILTADASSQDWWDGNAFDRILVDAPCSGTGVIRRHPDIKWLRKGDEIAALAQVQLNILTNLWQMLKPGGRLVYATCSIFSQENERIIERFLQQHSDARHQPIEAEWGELRPYGRQLFPQPGGHDGFYYAVLNKVTDNSTA</sequence>
<dbReference type="InterPro" id="IPR023267">
    <property type="entry name" value="RCMT"/>
</dbReference>
<evidence type="ECO:0000313" key="17">
    <source>
        <dbReference type="Proteomes" id="UP001159257"/>
    </source>
</evidence>
<comment type="similarity">
    <text evidence="3 14">Belongs to the class I-like SAM-binding methyltransferase superfamily. RsmB/NOP family.</text>
</comment>
<evidence type="ECO:0000256" key="12">
    <source>
        <dbReference type="ARBA" id="ARBA00031088"/>
    </source>
</evidence>
<name>A0ABY1S3B6_9GAMM</name>
<dbReference type="InterPro" id="IPR004573">
    <property type="entry name" value="rRNA_ssu_MeTfrase_B"/>
</dbReference>
<dbReference type="PANTHER" id="PTHR22807:SF61">
    <property type="entry name" value="NOL1_NOP2_SUN FAMILY PROTEIN _ ANTITERMINATION NUSB DOMAIN-CONTAINING PROTEIN"/>
    <property type="match status" value="1"/>
</dbReference>
<dbReference type="CDD" id="cd02440">
    <property type="entry name" value="AdoMet_MTases"/>
    <property type="match status" value="1"/>
</dbReference>
<dbReference type="PANTHER" id="PTHR22807">
    <property type="entry name" value="NOP2 YEAST -RELATED NOL1/NOP2/FMU SUN DOMAIN-CONTAINING"/>
    <property type="match status" value="1"/>
</dbReference>
<dbReference type="InterPro" id="IPR049560">
    <property type="entry name" value="MeTrfase_RsmB-F_NOP2_cat"/>
</dbReference>
<dbReference type="InterPro" id="IPR035926">
    <property type="entry name" value="NusB-like_sf"/>
</dbReference>